<dbReference type="InterPro" id="IPR029044">
    <property type="entry name" value="Nucleotide-diphossugar_trans"/>
</dbReference>
<dbReference type="RefSeq" id="WP_189650397.1">
    <property type="nucleotide sequence ID" value="NZ_BMRC01000013.1"/>
</dbReference>
<dbReference type="Pfam" id="PF25087">
    <property type="entry name" value="GMPPB_C"/>
    <property type="match status" value="1"/>
</dbReference>
<reference evidence="4 5" key="1">
    <citation type="submission" date="2024-09" db="EMBL/GenBank/DDBJ databases">
        <authorList>
            <person name="Sun Q."/>
            <person name="Mori K."/>
        </authorList>
    </citation>
    <scope>NUCLEOTIDE SEQUENCE [LARGE SCALE GENOMIC DNA]</scope>
    <source>
        <strain evidence="4 5">CCM 3426</strain>
    </source>
</reference>
<sequence length="435" mass="46505">MNEIAGIALAGGQGLRARPLTLEAPGHLRSKATVCFAGRPVIEWQIMALRDQGVSDFYLIANGRENRYQAKDVLGHGEGLDVRVRYSRPRMDWTNTGSGEATLSSLDYWELDGLALVFPTDSLFEFDLAELVRRHRDSDAVVTVAVVERPAEDVAGKYGTMLTDASGRIRRFVEKPPLAEVHALAADPARVPVNAGLYLIDCGRLRKLAGEPALAALARHRLDWGHDLLPWLVEAGHRVGIAPIAKLGDLGNPRDYLDTLTDALSGGYPHVLKGMRPAYPGNVRIHESSLRQRDATSGMTLAEKISAGLVRIGPNVHIGRDVEIGPGVVVSDSAIGDGVDLHTGCRLQRVACLDGAIIGPWARLTDTHVGTMATVESFVDCVTVLSGYSALGNEVTVQAGVRLSGVTVYPGLTVPAHCEAAAGTSLKTIADLQDA</sequence>
<comment type="similarity">
    <text evidence="1">Belongs to the transferase hexapeptide repeat family.</text>
</comment>
<dbReference type="Gene3D" id="3.90.550.10">
    <property type="entry name" value="Spore Coat Polysaccharide Biosynthesis Protein SpsA, Chain A"/>
    <property type="match status" value="1"/>
</dbReference>
<evidence type="ECO:0000256" key="1">
    <source>
        <dbReference type="ARBA" id="ARBA00007274"/>
    </source>
</evidence>
<gene>
    <name evidence="4" type="ORF">ACFFV7_37880</name>
</gene>
<dbReference type="Gene3D" id="2.160.10.10">
    <property type="entry name" value="Hexapeptide repeat proteins"/>
    <property type="match status" value="1"/>
</dbReference>
<feature type="domain" description="Mannose-1-phosphate guanyltransferase C-terminal" evidence="3">
    <location>
        <begin position="311"/>
        <end position="416"/>
    </location>
</feature>
<accession>A0ABV5IR66</accession>
<dbReference type="Proteomes" id="UP001589647">
    <property type="component" value="Unassembled WGS sequence"/>
</dbReference>
<comment type="caution">
    <text evidence="4">The sequence shown here is derived from an EMBL/GenBank/DDBJ whole genome shotgun (WGS) entry which is preliminary data.</text>
</comment>
<dbReference type="SUPFAM" id="SSF53448">
    <property type="entry name" value="Nucleotide-diphospho-sugar transferases"/>
    <property type="match status" value="1"/>
</dbReference>
<proteinExistence type="inferred from homology"/>
<keyword evidence="5" id="KW-1185">Reference proteome</keyword>
<evidence type="ECO:0000313" key="5">
    <source>
        <dbReference type="Proteomes" id="UP001589647"/>
    </source>
</evidence>
<dbReference type="InterPro" id="IPR056729">
    <property type="entry name" value="GMPPB_C"/>
</dbReference>
<dbReference type="InterPro" id="IPR005835">
    <property type="entry name" value="NTP_transferase_dom"/>
</dbReference>
<dbReference type="InterPro" id="IPR050486">
    <property type="entry name" value="Mannose-1P_guanyltransferase"/>
</dbReference>
<evidence type="ECO:0000313" key="4">
    <source>
        <dbReference type="EMBL" id="MFB9207013.1"/>
    </source>
</evidence>
<evidence type="ECO:0000259" key="3">
    <source>
        <dbReference type="Pfam" id="PF25087"/>
    </source>
</evidence>
<name>A0ABV5IR66_9ACTN</name>
<dbReference type="EMBL" id="JBHMEI010000044">
    <property type="protein sequence ID" value="MFB9207013.1"/>
    <property type="molecule type" value="Genomic_DNA"/>
</dbReference>
<dbReference type="PANTHER" id="PTHR22572">
    <property type="entry name" value="SUGAR-1-PHOSPHATE GUANYL TRANSFERASE"/>
    <property type="match status" value="1"/>
</dbReference>
<evidence type="ECO:0000259" key="2">
    <source>
        <dbReference type="Pfam" id="PF00483"/>
    </source>
</evidence>
<protein>
    <submittedName>
        <fullName evidence="4">Sugar phosphate nucleotidyltransferase</fullName>
    </submittedName>
</protein>
<organism evidence="4 5">
    <name type="scientific">Nonomuraea spiralis</name>
    <dbReference type="NCBI Taxonomy" id="46182"/>
    <lineage>
        <taxon>Bacteria</taxon>
        <taxon>Bacillati</taxon>
        <taxon>Actinomycetota</taxon>
        <taxon>Actinomycetes</taxon>
        <taxon>Streptosporangiales</taxon>
        <taxon>Streptosporangiaceae</taxon>
        <taxon>Nonomuraea</taxon>
    </lineage>
</organism>
<dbReference type="Pfam" id="PF00483">
    <property type="entry name" value="NTP_transferase"/>
    <property type="match status" value="1"/>
</dbReference>
<feature type="domain" description="Nucleotidyl transferase" evidence="2">
    <location>
        <begin position="6"/>
        <end position="262"/>
    </location>
</feature>